<dbReference type="AlphaFoldDB" id="A0A9Q0FWC3"/>
<protein>
    <recommendedName>
        <fullName evidence="5">F-box domain-containing protein</fullName>
    </recommendedName>
</protein>
<evidence type="ECO:0000259" key="2">
    <source>
        <dbReference type="Pfam" id="PF24758"/>
    </source>
</evidence>
<evidence type="ECO:0000313" key="4">
    <source>
        <dbReference type="Proteomes" id="UP001141552"/>
    </source>
</evidence>
<dbReference type="PANTHER" id="PTHR32212:SF454">
    <property type="entry name" value="F-BOX DOMAIN, LEUCINE-RICH REPEAT DOMAIN, L DOMAIN-CONTAINING PROTEIN"/>
    <property type="match status" value="1"/>
</dbReference>
<gene>
    <name evidence="3" type="ORF">Tsubulata_019740</name>
</gene>
<reference evidence="3" key="1">
    <citation type="submission" date="2022-02" db="EMBL/GenBank/DDBJ databases">
        <authorList>
            <person name="Henning P.M."/>
            <person name="McCubbin A.G."/>
            <person name="Shore J.S."/>
        </authorList>
    </citation>
    <scope>NUCLEOTIDE SEQUENCE</scope>
    <source>
        <strain evidence="3">F60SS</strain>
        <tissue evidence="3">Leaves</tissue>
    </source>
</reference>
<sequence length="569" mass="64839">MTQDRLSRSSKKKRDRLSRLPEDIKRIILSLLTEADRICLSVVSKTWHKSWTSFPIFQFSESLMGLLDVQNRGMEEEDIEYMRQEFINFVEYSLRKKTRLYVLQLSVSHYHDKKNGNKAFGWIRDAFRKHRIRELNLENIRRDGWPNRVFLMPRNFFSASKLTILKLSRCSFARLPPDGNVSWPSLKVLHLSEVTLGGQFFNGLIKGCPLIEDIALTLCTFYLKILRISGFTRLVQVALCQPIKLQRTEVDNVPNLLMFTLNEHSLDGCKHVVIGANTNLEVLKLSSRSVSREVCKDISSKFPGLKVLHLNVSSLDGIRISSPQLEELALWSSTNVVGVVDAPKLKSLKQWVHHAAAAAAGVPIKGIPNVTFSGRQSLHDLQLEDFQVYELGVSDIFKMREYIANFKQIEHLGLSLYEKATCEGDPWKNSLELGSCDIVPIPAMSRVKCLELGYTLATVKDDAKYEGALDGLLWICHPESVLVSFLPGNVACFGNLLITAFCKELSMFIRKRKDCCKLARIKCWRHDLKSFQVKCVGIDGHSSDIRCRTLLQSLPQMSPEDKICFMLQW</sequence>
<dbReference type="PANTHER" id="PTHR32212">
    <property type="entry name" value="CYCLIN-LIKE F-BOX"/>
    <property type="match status" value="1"/>
</dbReference>
<dbReference type="Proteomes" id="UP001141552">
    <property type="component" value="Unassembled WGS sequence"/>
</dbReference>
<dbReference type="InterPro" id="IPR055411">
    <property type="entry name" value="LRR_FXL15/At3g58940/PEG3-like"/>
</dbReference>
<evidence type="ECO:0000313" key="3">
    <source>
        <dbReference type="EMBL" id="KAJ4837860.1"/>
    </source>
</evidence>
<keyword evidence="4" id="KW-1185">Reference proteome</keyword>
<proteinExistence type="predicted"/>
<evidence type="ECO:0008006" key="5">
    <source>
        <dbReference type="Google" id="ProtNLM"/>
    </source>
</evidence>
<dbReference type="SUPFAM" id="SSF52047">
    <property type="entry name" value="RNI-like"/>
    <property type="match status" value="1"/>
</dbReference>
<dbReference type="EMBL" id="JAKUCV010003720">
    <property type="protein sequence ID" value="KAJ4837860.1"/>
    <property type="molecule type" value="Genomic_DNA"/>
</dbReference>
<dbReference type="CDD" id="cd09917">
    <property type="entry name" value="F-box_SF"/>
    <property type="match status" value="1"/>
</dbReference>
<dbReference type="InterPro" id="IPR032675">
    <property type="entry name" value="LRR_dom_sf"/>
</dbReference>
<name>A0A9Q0FWC3_9ROSI</name>
<feature type="domain" description="F-box/LRR-repeat protein 15/At3g58940/PEG3-like LRR" evidence="2">
    <location>
        <begin position="121"/>
        <end position="291"/>
    </location>
</feature>
<dbReference type="OrthoDB" id="1139140at2759"/>
<dbReference type="Pfam" id="PF00646">
    <property type="entry name" value="F-box"/>
    <property type="match status" value="1"/>
</dbReference>
<evidence type="ECO:0000259" key="1">
    <source>
        <dbReference type="Pfam" id="PF00646"/>
    </source>
</evidence>
<dbReference type="Pfam" id="PF24758">
    <property type="entry name" value="LRR_At5g56370"/>
    <property type="match status" value="1"/>
</dbReference>
<dbReference type="InterPro" id="IPR036047">
    <property type="entry name" value="F-box-like_dom_sf"/>
</dbReference>
<comment type="caution">
    <text evidence="3">The sequence shown here is derived from an EMBL/GenBank/DDBJ whole genome shotgun (WGS) entry which is preliminary data.</text>
</comment>
<organism evidence="3 4">
    <name type="scientific">Turnera subulata</name>
    <dbReference type="NCBI Taxonomy" id="218843"/>
    <lineage>
        <taxon>Eukaryota</taxon>
        <taxon>Viridiplantae</taxon>
        <taxon>Streptophyta</taxon>
        <taxon>Embryophyta</taxon>
        <taxon>Tracheophyta</taxon>
        <taxon>Spermatophyta</taxon>
        <taxon>Magnoliopsida</taxon>
        <taxon>eudicotyledons</taxon>
        <taxon>Gunneridae</taxon>
        <taxon>Pentapetalae</taxon>
        <taxon>rosids</taxon>
        <taxon>fabids</taxon>
        <taxon>Malpighiales</taxon>
        <taxon>Passifloraceae</taxon>
        <taxon>Turnera</taxon>
    </lineage>
</organism>
<dbReference type="InterPro" id="IPR001810">
    <property type="entry name" value="F-box_dom"/>
</dbReference>
<reference evidence="3" key="2">
    <citation type="journal article" date="2023" name="Plants (Basel)">
        <title>Annotation of the Turnera subulata (Passifloraceae) Draft Genome Reveals the S-Locus Evolved after the Divergence of Turneroideae from Passifloroideae in a Stepwise Manner.</title>
        <authorList>
            <person name="Henning P.M."/>
            <person name="Roalson E.H."/>
            <person name="Mir W."/>
            <person name="McCubbin A.G."/>
            <person name="Shore J.S."/>
        </authorList>
    </citation>
    <scope>NUCLEOTIDE SEQUENCE</scope>
    <source>
        <strain evidence="3">F60SS</strain>
    </source>
</reference>
<dbReference type="Gene3D" id="3.80.10.10">
    <property type="entry name" value="Ribonuclease Inhibitor"/>
    <property type="match status" value="2"/>
</dbReference>
<feature type="domain" description="F-box" evidence="1">
    <location>
        <begin position="17"/>
        <end position="57"/>
    </location>
</feature>
<dbReference type="SUPFAM" id="SSF81383">
    <property type="entry name" value="F-box domain"/>
    <property type="match status" value="1"/>
</dbReference>
<accession>A0A9Q0FWC3</accession>